<dbReference type="PROSITE" id="PS00166">
    <property type="entry name" value="ENOYL_COA_HYDRATASE"/>
    <property type="match status" value="1"/>
</dbReference>
<name>A0A1Q2M9Q8_9GAMM</name>
<dbReference type="InterPro" id="IPR018376">
    <property type="entry name" value="Enoyl-CoA_hyd/isom_CS"/>
</dbReference>
<dbReference type="eggNOG" id="COG1024">
    <property type="taxonomic scope" value="Bacteria"/>
</dbReference>
<comment type="similarity">
    <text evidence="1 3">Belongs to the enoyl-CoA hydratase/isomerase family.</text>
</comment>
<dbReference type="AlphaFoldDB" id="A0A1Q2M9Q8"/>
<evidence type="ECO:0000313" key="5">
    <source>
        <dbReference type="Proteomes" id="UP000188219"/>
    </source>
</evidence>
<evidence type="ECO:0000313" key="4">
    <source>
        <dbReference type="EMBL" id="AQQ69414.1"/>
    </source>
</evidence>
<dbReference type="InterPro" id="IPR029045">
    <property type="entry name" value="ClpP/crotonase-like_dom_sf"/>
</dbReference>
<dbReference type="Proteomes" id="UP000188219">
    <property type="component" value="Chromosome"/>
</dbReference>
<proteinExistence type="inferred from homology"/>
<dbReference type="STRING" id="260552.Mag101_05975"/>
<reference evidence="4" key="1">
    <citation type="submission" date="2017-02" db="EMBL/GenBank/DDBJ databases">
        <title>Genome of Microbulbifer agarilyticus GP101.</title>
        <authorList>
            <person name="Jung J."/>
            <person name="Bae S.S."/>
            <person name="Baek K."/>
        </authorList>
    </citation>
    <scope>NUCLEOTIDE SEQUENCE [LARGE SCALE GENOMIC DNA]</scope>
    <source>
        <strain evidence="4">GP101</strain>
    </source>
</reference>
<dbReference type="EMBL" id="CP019650">
    <property type="protein sequence ID" value="AQQ69414.1"/>
    <property type="molecule type" value="Genomic_DNA"/>
</dbReference>
<keyword evidence="2" id="KW-0456">Lyase</keyword>
<dbReference type="SUPFAM" id="SSF52096">
    <property type="entry name" value="ClpP/crotonase"/>
    <property type="match status" value="1"/>
</dbReference>
<gene>
    <name evidence="4" type="ORF">Mag101_05975</name>
</gene>
<accession>A0A1Q2M9Q8</accession>
<keyword evidence="5" id="KW-1185">Reference proteome</keyword>
<sequence>MKTTVKTTATPARVAITKSAEGVAYISLNLAPANAYYEAFLREIGVVIRTLEQDDSVRVVVIKSGLEKFFCAGADIKVFASNSVQQNLALVAAARINADAIENSSKVYIAEISGHCLGGGLEIAMACDFIFAAEGNYRFGLPEIKLGLIPGNGGTQRLVRRIGRRAAMELLLTGDTFGVGQAQELGLLDGIYSRDSLTEGTREFANEIARGPGRAIAATKRTLREGSSLPLAQGLALEAELADALYETPDAAEGLQAFLEKRSPVFNQ</sequence>
<dbReference type="PANTHER" id="PTHR11941">
    <property type="entry name" value="ENOYL-COA HYDRATASE-RELATED"/>
    <property type="match status" value="1"/>
</dbReference>
<evidence type="ECO:0000256" key="2">
    <source>
        <dbReference type="ARBA" id="ARBA00023239"/>
    </source>
</evidence>
<dbReference type="CDD" id="cd06558">
    <property type="entry name" value="crotonase-like"/>
    <property type="match status" value="1"/>
</dbReference>
<dbReference type="Gene3D" id="3.90.226.10">
    <property type="entry name" value="2-enoyl-CoA Hydratase, Chain A, domain 1"/>
    <property type="match status" value="1"/>
</dbReference>
<protein>
    <submittedName>
        <fullName evidence="4">Enoyl-CoA hydratase</fullName>
    </submittedName>
</protein>
<dbReference type="KEGG" id="maga:Mag101_05975"/>
<dbReference type="Gene3D" id="1.10.12.10">
    <property type="entry name" value="Lyase 2-enoyl-coa Hydratase, Chain A, domain 2"/>
    <property type="match status" value="1"/>
</dbReference>
<dbReference type="GO" id="GO:0006635">
    <property type="term" value="P:fatty acid beta-oxidation"/>
    <property type="evidence" value="ECO:0007669"/>
    <property type="project" value="TreeGrafter"/>
</dbReference>
<dbReference type="InterPro" id="IPR014748">
    <property type="entry name" value="Enoyl-CoA_hydra_C"/>
</dbReference>
<dbReference type="Pfam" id="PF00378">
    <property type="entry name" value="ECH_1"/>
    <property type="match status" value="1"/>
</dbReference>
<evidence type="ECO:0000256" key="1">
    <source>
        <dbReference type="ARBA" id="ARBA00005254"/>
    </source>
</evidence>
<dbReference type="PANTHER" id="PTHR11941:SF54">
    <property type="entry name" value="ENOYL-COA HYDRATASE, MITOCHONDRIAL"/>
    <property type="match status" value="1"/>
</dbReference>
<evidence type="ECO:0000256" key="3">
    <source>
        <dbReference type="RuleBase" id="RU003707"/>
    </source>
</evidence>
<organism evidence="4 5">
    <name type="scientific">Microbulbifer agarilyticus</name>
    <dbReference type="NCBI Taxonomy" id="260552"/>
    <lineage>
        <taxon>Bacteria</taxon>
        <taxon>Pseudomonadati</taxon>
        <taxon>Pseudomonadota</taxon>
        <taxon>Gammaproteobacteria</taxon>
        <taxon>Cellvibrionales</taxon>
        <taxon>Microbulbiferaceae</taxon>
        <taxon>Microbulbifer</taxon>
    </lineage>
</organism>
<dbReference type="GO" id="GO:0016829">
    <property type="term" value="F:lyase activity"/>
    <property type="evidence" value="ECO:0007669"/>
    <property type="project" value="UniProtKB-KW"/>
</dbReference>
<dbReference type="InterPro" id="IPR001753">
    <property type="entry name" value="Enoyl-CoA_hydra/iso"/>
</dbReference>